<proteinExistence type="predicted"/>
<dbReference type="EMBL" id="KN837256">
    <property type="protein sequence ID" value="KIJ30690.1"/>
    <property type="molecule type" value="Genomic_DNA"/>
</dbReference>
<name>A0A0C9UZU1_SPHS4</name>
<gene>
    <name evidence="1" type="ORF">M422DRAFT_267735</name>
</gene>
<reference evidence="1 2" key="1">
    <citation type="submission" date="2014-06" db="EMBL/GenBank/DDBJ databases">
        <title>Evolutionary Origins and Diversification of the Mycorrhizal Mutualists.</title>
        <authorList>
            <consortium name="DOE Joint Genome Institute"/>
            <consortium name="Mycorrhizal Genomics Consortium"/>
            <person name="Kohler A."/>
            <person name="Kuo A."/>
            <person name="Nagy L.G."/>
            <person name="Floudas D."/>
            <person name="Copeland A."/>
            <person name="Barry K.W."/>
            <person name="Cichocki N."/>
            <person name="Veneault-Fourrey C."/>
            <person name="LaButti K."/>
            <person name="Lindquist E.A."/>
            <person name="Lipzen A."/>
            <person name="Lundell T."/>
            <person name="Morin E."/>
            <person name="Murat C."/>
            <person name="Riley R."/>
            <person name="Ohm R."/>
            <person name="Sun H."/>
            <person name="Tunlid A."/>
            <person name="Henrissat B."/>
            <person name="Grigoriev I.V."/>
            <person name="Hibbett D.S."/>
            <person name="Martin F."/>
        </authorList>
    </citation>
    <scope>NUCLEOTIDE SEQUENCE [LARGE SCALE GENOMIC DNA]</scope>
    <source>
        <strain evidence="1 2">SS14</strain>
    </source>
</reference>
<dbReference type="OrthoDB" id="2675723at2759"/>
<dbReference type="Proteomes" id="UP000054279">
    <property type="component" value="Unassembled WGS sequence"/>
</dbReference>
<organism evidence="1 2">
    <name type="scientific">Sphaerobolus stellatus (strain SS14)</name>
    <dbReference type="NCBI Taxonomy" id="990650"/>
    <lineage>
        <taxon>Eukaryota</taxon>
        <taxon>Fungi</taxon>
        <taxon>Dikarya</taxon>
        <taxon>Basidiomycota</taxon>
        <taxon>Agaricomycotina</taxon>
        <taxon>Agaricomycetes</taxon>
        <taxon>Phallomycetidae</taxon>
        <taxon>Geastrales</taxon>
        <taxon>Sphaerobolaceae</taxon>
        <taxon>Sphaerobolus</taxon>
    </lineage>
</organism>
<accession>A0A0C9UZU1</accession>
<dbReference type="AlphaFoldDB" id="A0A0C9UZU1"/>
<dbReference type="HOGENOM" id="CLU_003703_3_1_1"/>
<keyword evidence="2" id="KW-1185">Reference proteome</keyword>
<evidence type="ECO:0000313" key="2">
    <source>
        <dbReference type="Proteomes" id="UP000054279"/>
    </source>
</evidence>
<protein>
    <submittedName>
        <fullName evidence="1">Uncharacterized protein</fullName>
    </submittedName>
</protein>
<evidence type="ECO:0000313" key="1">
    <source>
        <dbReference type="EMBL" id="KIJ30690.1"/>
    </source>
</evidence>
<sequence length="292" mass="34186">MEAAPEKTKLSLPSDFDYENHERLGLTTMAETEFLLRMGQASDALKHLRESLGLKSFLVRRNHSVAVGQIAKRRSETEIERADKRVQKWAEVYRRAFKAMERLKPAGEDANHGRGQLRELKEDDLIMLSSWMEKHRLWREKGEMAEEEAAKKGKGRRELPWIWKMQFGTTEPDRDKISEAMDEWTSEAMRIEWLHAHASLKRFEEEMRLLEAESERVGKTFGFYRRKWLLKVYEWTQDALTRAQEEGTGDIPRSLRGKMSYGTRQANVFERLASLGGKHFAELKELKLKMGI</sequence>